<proteinExistence type="predicted"/>
<dbReference type="AlphaFoldDB" id="A0A918TTS3"/>
<name>A0A918TTS3_9RHOB</name>
<evidence type="ECO:0000313" key="2">
    <source>
        <dbReference type="Proteomes" id="UP000638981"/>
    </source>
</evidence>
<accession>A0A918TTS3</accession>
<evidence type="ECO:0000313" key="1">
    <source>
        <dbReference type="EMBL" id="GHC63192.1"/>
    </source>
</evidence>
<reference evidence="1" key="2">
    <citation type="submission" date="2020-09" db="EMBL/GenBank/DDBJ databases">
        <authorList>
            <person name="Sun Q."/>
            <person name="Kim S."/>
        </authorList>
    </citation>
    <scope>NUCLEOTIDE SEQUENCE</scope>
    <source>
        <strain evidence="1">KCTC 23310</strain>
    </source>
</reference>
<organism evidence="1 2">
    <name type="scientific">Neogemmobacter tilapiae</name>
    <dbReference type="NCBI Taxonomy" id="875041"/>
    <lineage>
        <taxon>Bacteria</taxon>
        <taxon>Pseudomonadati</taxon>
        <taxon>Pseudomonadota</taxon>
        <taxon>Alphaproteobacteria</taxon>
        <taxon>Rhodobacterales</taxon>
        <taxon>Paracoccaceae</taxon>
        <taxon>Neogemmobacter</taxon>
    </lineage>
</organism>
<reference evidence="1" key="1">
    <citation type="journal article" date="2014" name="Int. J. Syst. Evol. Microbiol.">
        <title>Complete genome sequence of Corynebacterium casei LMG S-19264T (=DSM 44701T), isolated from a smear-ripened cheese.</title>
        <authorList>
            <consortium name="US DOE Joint Genome Institute (JGI-PGF)"/>
            <person name="Walter F."/>
            <person name="Albersmeier A."/>
            <person name="Kalinowski J."/>
            <person name="Ruckert C."/>
        </authorList>
    </citation>
    <scope>NUCLEOTIDE SEQUENCE</scope>
    <source>
        <strain evidence="1">KCTC 23310</strain>
    </source>
</reference>
<evidence type="ECO:0008006" key="3">
    <source>
        <dbReference type="Google" id="ProtNLM"/>
    </source>
</evidence>
<keyword evidence="2" id="KW-1185">Reference proteome</keyword>
<dbReference type="RefSeq" id="WP_189412443.1">
    <property type="nucleotide sequence ID" value="NZ_BMYJ01000010.1"/>
</dbReference>
<comment type="caution">
    <text evidence="1">The sequence shown here is derived from an EMBL/GenBank/DDBJ whole genome shotgun (WGS) entry which is preliminary data.</text>
</comment>
<gene>
    <name evidence="1" type="ORF">GCM10007315_29190</name>
</gene>
<dbReference type="Proteomes" id="UP000638981">
    <property type="component" value="Unassembled WGS sequence"/>
</dbReference>
<dbReference type="EMBL" id="BMYJ01000010">
    <property type="protein sequence ID" value="GHC63192.1"/>
    <property type="molecule type" value="Genomic_DNA"/>
</dbReference>
<protein>
    <recommendedName>
        <fullName evidence="3">DUF1828 domain-containing protein</fullName>
    </recommendedName>
</protein>
<sequence>MNATLQEAHVIQDFVRAAVARLVSVESVAGAHFVTTPLMYASGGYVVVRIEQNGENFFVSDFGAGFEEALLMGGEGIYRRQAKTIAETVGISFDDAAFFFLTANKDQLIGAVAVIANASQEAVNLTAMRIAERRHKDNSELLIERLRSVYDPKFVARDVEIVGASNTKWHLTSVVTVKERKLVFEAVSEHKNSVIYAAAKFGDLARLENAPGRVAVVVDKKALGTYLGVLSHNANVIEQSVSDQVYQRLLERAA</sequence>